<evidence type="ECO:0000313" key="1">
    <source>
        <dbReference type="EMBL" id="MDQ0173098.1"/>
    </source>
</evidence>
<name>A0ABT9WIJ5_9BACL</name>
<comment type="caution">
    <text evidence="1">The sequence shown here is derived from an EMBL/GenBank/DDBJ whole genome shotgun (WGS) entry which is preliminary data.</text>
</comment>
<organism evidence="1 2">
    <name type="scientific">Paenibacillus tundrae</name>
    <dbReference type="NCBI Taxonomy" id="528187"/>
    <lineage>
        <taxon>Bacteria</taxon>
        <taxon>Bacillati</taxon>
        <taxon>Bacillota</taxon>
        <taxon>Bacilli</taxon>
        <taxon>Bacillales</taxon>
        <taxon>Paenibacillaceae</taxon>
        <taxon>Paenibacillus</taxon>
    </lineage>
</organism>
<gene>
    <name evidence="1" type="ORF">J2T19_004590</name>
</gene>
<evidence type="ECO:0000313" key="2">
    <source>
        <dbReference type="Proteomes" id="UP001233836"/>
    </source>
</evidence>
<accession>A0ABT9WIJ5</accession>
<protein>
    <submittedName>
        <fullName evidence="1">Uncharacterized protein</fullName>
    </submittedName>
</protein>
<keyword evidence="2" id="KW-1185">Reference proteome</keyword>
<sequence>MKSKWGYTLLFDVIDKVQCTSKRTETFMCPGEGIFHTWMVEEAVRYVPEE</sequence>
<proteinExistence type="predicted"/>
<reference evidence="1 2" key="1">
    <citation type="submission" date="2023-07" db="EMBL/GenBank/DDBJ databases">
        <title>Sorghum-associated microbial communities from plants grown in Nebraska, USA.</title>
        <authorList>
            <person name="Schachtman D."/>
        </authorList>
    </citation>
    <scope>NUCLEOTIDE SEQUENCE [LARGE SCALE GENOMIC DNA]</scope>
    <source>
        <strain evidence="1 2">DS1314</strain>
    </source>
</reference>
<dbReference type="Proteomes" id="UP001233836">
    <property type="component" value="Unassembled WGS sequence"/>
</dbReference>
<dbReference type="EMBL" id="JAUSTI010000016">
    <property type="protein sequence ID" value="MDQ0173098.1"/>
    <property type="molecule type" value="Genomic_DNA"/>
</dbReference>